<evidence type="ECO:0000313" key="2">
    <source>
        <dbReference type="WBParaSite" id="nRc.2.0.1.t09996-RA"/>
    </source>
</evidence>
<evidence type="ECO:0000313" key="1">
    <source>
        <dbReference type="Proteomes" id="UP000887565"/>
    </source>
</evidence>
<dbReference type="AlphaFoldDB" id="A0A915I9N1"/>
<keyword evidence="1" id="KW-1185">Reference proteome</keyword>
<dbReference type="WBParaSite" id="nRc.2.0.1.t09996-RA">
    <property type="protein sequence ID" value="nRc.2.0.1.t09996-RA"/>
    <property type="gene ID" value="nRc.2.0.1.g09996"/>
</dbReference>
<accession>A0A915I9N1</accession>
<organism evidence="1 2">
    <name type="scientific">Romanomermis culicivorax</name>
    <name type="common">Nematode worm</name>
    <dbReference type="NCBI Taxonomy" id="13658"/>
    <lineage>
        <taxon>Eukaryota</taxon>
        <taxon>Metazoa</taxon>
        <taxon>Ecdysozoa</taxon>
        <taxon>Nematoda</taxon>
        <taxon>Enoplea</taxon>
        <taxon>Dorylaimia</taxon>
        <taxon>Mermithida</taxon>
        <taxon>Mermithoidea</taxon>
        <taxon>Mermithidae</taxon>
        <taxon>Romanomermis</taxon>
    </lineage>
</organism>
<protein>
    <submittedName>
        <fullName evidence="2">Uncharacterized protein</fullName>
    </submittedName>
</protein>
<name>A0A915I9N1_ROMCU</name>
<proteinExistence type="predicted"/>
<reference evidence="2" key="1">
    <citation type="submission" date="2022-11" db="UniProtKB">
        <authorList>
            <consortium name="WormBaseParasite"/>
        </authorList>
    </citation>
    <scope>IDENTIFICATION</scope>
</reference>
<sequence length="119" mass="13526">MFFNVSKCQTRSELLWTFNPESYLRPNGEIDEFTNQRSGDCAEAAMTLSTRMNIARADSSISECTWRSIKFGLYNKDKLGILMQQSALKELNPFKSYGSQHHSPFLAHPVYTIASCAFT</sequence>
<dbReference type="Proteomes" id="UP000887565">
    <property type="component" value="Unplaced"/>
</dbReference>